<organism evidence="1">
    <name type="scientific">Barns Ness breadcrumb sponge weivirus-like virus 2</name>
    <dbReference type="NCBI Taxonomy" id="2021889"/>
    <lineage>
        <taxon>Viruses</taxon>
        <taxon>Riboviria</taxon>
    </lineage>
</organism>
<proteinExistence type="predicted"/>
<sequence length="347" mass="37251">MVLGRKKASSKKRVIKAVLKRARKKGNYAASKGRLLYNGVAAAPRKPFGSKTGNGKSMASMKACLNALVPKSLGLPRAVGPYTIIRTTTQFSWSKKSTVAIFAPFQDNSPTGPTWLSWAGITQQGLDTDAIGDPLGILPILMPTSELGAASEIVPASMTIQCMNGKNLQNADGIFYAARVNQGLNYGGSSVTWGQLKAQIISYFSPRLMAGSKLALRGVTSHSYPLNMQEYSDFGPRSNISSTIWTPFFQPCALAPIVFIRGGEQDPDTATDLSFLITMEWRVRFDPLNPAAASHTYHEVTADSVWNGVIKSASSEGHGIVDTVEDISLTGAMAAAGRFAISNPELW</sequence>
<evidence type="ECO:0000313" key="1">
    <source>
        <dbReference type="EMBL" id="ASM94032.1"/>
    </source>
</evidence>
<accession>A0A221LFH4</accession>
<dbReference type="EMBL" id="MF190003">
    <property type="protein sequence ID" value="ASM94032.1"/>
    <property type="molecule type" value="Genomic_RNA"/>
</dbReference>
<protein>
    <submittedName>
        <fullName evidence="1">Putative capsid</fullName>
    </submittedName>
</protein>
<name>A0A221LFH4_9VIRU</name>
<reference evidence="1" key="1">
    <citation type="submission" date="2017-05" db="EMBL/GenBank/DDBJ databases">
        <title>New viruses from a metagenomic survey of invertebrates and Fucus.</title>
        <authorList>
            <person name="Waldron F.M."/>
            <person name="Obbard D.J."/>
        </authorList>
    </citation>
    <scope>NUCLEOTIDE SEQUENCE</scope>
    <source>
        <strain evidence="1">H35</strain>
    </source>
</reference>